<dbReference type="Proteomes" id="UP001189429">
    <property type="component" value="Unassembled WGS sequence"/>
</dbReference>
<dbReference type="EMBL" id="CAUYUJ010018467">
    <property type="protein sequence ID" value="CAK0883818.1"/>
    <property type="molecule type" value="Genomic_DNA"/>
</dbReference>
<name>A0ABN9WC00_9DINO</name>
<evidence type="ECO:0000256" key="1">
    <source>
        <dbReference type="SAM" id="MobiDB-lite"/>
    </source>
</evidence>
<feature type="non-terminal residue" evidence="2">
    <location>
        <position position="1"/>
    </location>
</feature>
<sequence length="206" mass="21324">AAAIAAAEPKQGSAGSEPRGKWVQKAPCSSELLIKTIKALGAKDLLGVLEFQDLEASAFATLEEAEKKPGKTESRAAALSLQKIGLDIDFVEVQSSMEALKVELGKSEGLLVTLQAAELGAPIQAVSVSLDVAGVKSQACCTAAGGTDAAVGNGVNILVGSDDIDVEASQGHDLAQRQADLFKAFDKLRKTQPAEQEAAASRFYAQ</sequence>
<feature type="region of interest" description="Disordered" evidence="1">
    <location>
        <begin position="1"/>
        <end position="22"/>
    </location>
</feature>
<reference evidence="2" key="1">
    <citation type="submission" date="2023-10" db="EMBL/GenBank/DDBJ databases">
        <authorList>
            <person name="Chen Y."/>
            <person name="Shah S."/>
            <person name="Dougan E. K."/>
            <person name="Thang M."/>
            <person name="Chan C."/>
        </authorList>
    </citation>
    <scope>NUCLEOTIDE SEQUENCE [LARGE SCALE GENOMIC DNA]</scope>
</reference>
<evidence type="ECO:0000313" key="3">
    <source>
        <dbReference type="Proteomes" id="UP001189429"/>
    </source>
</evidence>
<organism evidence="2 3">
    <name type="scientific">Prorocentrum cordatum</name>
    <dbReference type="NCBI Taxonomy" id="2364126"/>
    <lineage>
        <taxon>Eukaryota</taxon>
        <taxon>Sar</taxon>
        <taxon>Alveolata</taxon>
        <taxon>Dinophyceae</taxon>
        <taxon>Prorocentrales</taxon>
        <taxon>Prorocentraceae</taxon>
        <taxon>Prorocentrum</taxon>
    </lineage>
</organism>
<protein>
    <submittedName>
        <fullName evidence="2">Uncharacterized protein</fullName>
    </submittedName>
</protein>
<keyword evidence="3" id="KW-1185">Reference proteome</keyword>
<evidence type="ECO:0000313" key="2">
    <source>
        <dbReference type="EMBL" id="CAK0883818.1"/>
    </source>
</evidence>
<proteinExistence type="predicted"/>
<gene>
    <name evidence="2" type="ORF">PCOR1329_LOCUS65921</name>
</gene>
<comment type="caution">
    <text evidence="2">The sequence shown here is derived from an EMBL/GenBank/DDBJ whole genome shotgun (WGS) entry which is preliminary data.</text>
</comment>
<accession>A0ABN9WC00</accession>
<feature type="non-terminal residue" evidence="2">
    <location>
        <position position="206"/>
    </location>
</feature>